<keyword evidence="1 3" id="KW-1015">Disulfide bond</keyword>
<name>A0A858U5C3_9MOLU</name>
<feature type="domain" description="Thioredoxin" evidence="4">
    <location>
        <begin position="1"/>
        <end position="99"/>
    </location>
</feature>
<evidence type="ECO:0000259" key="4">
    <source>
        <dbReference type="PROSITE" id="PS51352"/>
    </source>
</evidence>
<feature type="disulfide bond" description="Redox-active" evidence="3">
    <location>
        <begin position="27"/>
        <end position="30"/>
    </location>
</feature>
<evidence type="ECO:0000256" key="1">
    <source>
        <dbReference type="ARBA" id="ARBA00023157"/>
    </source>
</evidence>
<evidence type="ECO:0000256" key="3">
    <source>
        <dbReference type="PIRSR" id="PIRSR000077-4"/>
    </source>
</evidence>
<accession>A0A858U5C3</accession>
<gene>
    <name evidence="5" type="ORF">HGG69_02990</name>
</gene>
<dbReference type="Gene3D" id="3.40.30.10">
    <property type="entry name" value="Glutaredoxin"/>
    <property type="match status" value="1"/>
</dbReference>
<dbReference type="Proteomes" id="UP000501060">
    <property type="component" value="Chromosome"/>
</dbReference>
<dbReference type="RefSeq" id="WP_169605300.1">
    <property type="nucleotide sequence ID" value="NZ_CP051481.1"/>
</dbReference>
<dbReference type="InterPro" id="IPR050620">
    <property type="entry name" value="Thioredoxin_H-type-like"/>
</dbReference>
<evidence type="ECO:0000313" key="5">
    <source>
        <dbReference type="EMBL" id="QJG67251.1"/>
    </source>
</evidence>
<dbReference type="EMBL" id="CP051481">
    <property type="protein sequence ID" value="QJG67251.1"/>
    <property type="molecule type" value="Genomic_DNA"/>
</dbReference>
<dbReference type="GO" id="GO:0015035">
    <property type="term" value="F:protein-disulfide reductase activity"/>
    <property type="evidence" value="ECO:0007669"/>
    <property type="project" value="InterPro"/>
</dbReference>
<keyword evidence="6" id="KW-1185">Reference proteome</keyword>
<evidence type="ECO:0000313" key="6">
    <source>
        <dbReference type="Proteomes" id="UP000501060"/>
    </source>
</evidence>
<organism evidence="5 6">
    <name type="scientific">Mycoplasma phocoenae</name>
    <dbReference type="NCBI Taxonomy" id="754517"/>
    <lineage>
        <taxon>Bacteria</taxon>
        <taxon>Bacillati</taxon>
        <taxon>Mycoplasmatota</taxon>
        <taxon>Mollicutes</taxon>
        <taxon>Mycoplasmataceae</taxon>
        <taxon>Mycoplasma</taxon>
    </lineage>
</organism>
<dbReference type="PIRSF" id="PIRSF000077">
    <property type="entry name" value="Thioredoxin"/>
    <property type="match status" value="1"/>
</dbReference>
<dbReference type="CDD" id="cd02947">
    <property type="entry name" value="TRX_family"/>
    <property type="match status" value="1"/>
</dbReference>
<dbReference type="InterPro" id="IPR036249">
    <property type="entry name" value="Thioredoxin-like_sf"/>
</dbReference>
<dbReference type="Pfam" id="PF00085">
    <property type="entry name" value="Thioredoxin"/>
    <property type="match status" value="1"/>
</dbReference>
<dbReference type="KEGG" id="mphe:HGG69_02990"/>
<dbReference type="InterPro" id="IPR005746">
    <property type="entry name" value="Thioredoxin"/>
</dbReference>
<proteinExistence type="inferred from homology"/>
<comment type="similarity">
    <text evidence="2">Belongs to the thioredoxin family. Plant H-type subfamily.</text>
</comment>
<dbReference type="InterPro" id="IPR013766">
    <property type="entry name" value="Thioredoxin_domain"/>
</dbReference>
<dbReference type="PANTHER" id="PTHR10438">
    <property type="entry name" value="THIOREDOXIN"/>
    <property type="match status" value="1"/>
</dbReference>
<protein>
    <submittedName>
        <fullName evidence="5">Thioredoxin family protein</fullName>
    </submittedName>
</protein>
<reference evidence="5 6" key="1">
    <citation type="submission" date="2020-04" db="EMBL/GenBank/DDBJ databases">
        <title>Novel Mycoplasma species detected in Phocoena phocoena (harbor porpoise) from the USA.</title>
        <authorList>
            <person name="Volokhov D.V."/>
        </authorList>
    </citation>
    <scope>NUCLEOTIDE SEQUENCE [LARGE SCALE GENOMIC DNA]</scope>
    <source>
        <strain evidence="5 6">Phocoena C-264-GEN</strain>
    </source>
</reference>
<dbReference type="PROSITE" id="PS51352">
    <property type="entry name" value="THIOREDOXIN_2"/>
    <property type="match status" value="1"/>
</dbReference>
<sequence length="99" mass="11047">MIKKLTDAKELETLKGKTFLIFSAPWCSSCTMIKPVVADLADKHPELTVITVEVDDFPELTRQYGVNSIPSYYVFEDNKVVNSGVGFNPLPQLEKLLLG</sequence>
<dbReference type="PANTHER" id="PTHR10438:SF468">
    <property type="entry name" value="THIOREDOXIN-1-RELATED"/>
    <property type="match status" value="1"/>
</dbReference>
<keyword evidence="3" id="KW-0676">Redox-active center</keyword>
<dbReference type="AlphaFoldDB" id="A0A858U5C3"/>
<dbReference type="SUPFAM" id="SSF52833">
    <property type="entry name" value="Thioredoxin-like"/>
    <property type="match status" value="1"/>
</dbReference>
<evidence type="ECO:0000256" key="2">
    <source>
        <dbReference type="ARBA" id="ARBA00038353"/>
    </source>
</evidence>